<dbReference type="PANTHER" id="PTHR39087">
    <property type="entry name" value="UPF0104 MEMBRANE PROTEIN MJ1595"/>
    <property type="match status" value="1"/>
</dbReference>
<dbReference type="InterPro" id="IPR022791">
    <property type="entry name" value="L-PG_synthase/AglD"/>
</dbReference>
<dbReference type="AlphaFoldDB" id="A0A7T0BVJ2"/>
<evidence type="ECO:0000256" key="3">
    <source>
        <dbReference type="ARBA" id="ARBA00022692"/>
    </source>
</evidence>
<dbReference type="KEGG" id="nli:G3M70_04765"/>
<keyword evidence="2" id="KW-1003">Cell membrane</keyword>
<evidence type="ECO:0000256" key="2">
    <source>
        <dbReference type="ARBA" id="ARBA00022475"/>
    </source>
</evidence>
<dbReference type="NCBIfam" id="TIGR00374">
    <property type="entry name" value="flippase-like domain"/>
    <property type="match status" value="1"/>
</dbReference>
<keyword evidence="5 6" id="KW-0472">Membrane</keyword>
<evidence type="ECO:0000256" key="5">
    <source>
        <dbReference type="ARBA" id="ARBA00023136"/>
    </source>
</evidence>
<dbReference type="Proteomes" id="UP000594688">
    <property type="component" value="Chromosome"/>
</dbReference>
<feature type="transmembrane region" description="Helical" evidence="6">
    <location>
        <begin position="113"/>
        <end position="135"/>
    </location>
</feature>
<accession>A0A7T0BVJ2</accession>
<feature type="transmembrane region" description="Helical" evidence="6">
    <location>
        <begin position="223"/>
        <end position="245"/>
    </location>
</feature>
<keyword evidence="3 6" id="KW-0812">Transmembrane</keyword>
<dbReference type="GO" id="GO:0005886">
    <property type="term" value="C:plasma membrane"/>
    <property type="evidence" value="ECO:0007669"/>
    <property type="project" value="UniProtKB-SubCell"/>
</dbReference>
<feature type="transmembrane region" description="Helical" evidence="6">
    <location>
        <begin position="39"/>
        <end position="55"/>
    </location>
</feature>
<dbReference type="EMBL" id="CP048685">
    <property type="protein sequence ID" value="QPJ61237.1"/>
    <property type="molecule type" value="Genomic_DNA"/>
</dbReference>
<gene>
    <name evidence="7" type="ORF">G3M70_04765</name>
</gene>
<organism evidence="7 8">
    <name type="scientific">Candidatus Nitronauta litoralis</name>
    <dbReference type="NCBI Taxonomy" id="2705533"/>
    <lineage>
        <taxon>Bacteria</taxon>
        <taxon>Pseudomonadati</taxon>
        <taxon>Nitrospinota/Tectimicrobiota group</taxon>
        <taxon>Nitrospinota</taxon>
        <taxon>Nitrospinia</taxon>
        <taxon>Nitrospinales</taxon>
        <taxon>Nitrospinaceae</taxon>
        <taxon>Candidatus Nitronauta</taxon>
    </lineage>
</organism>
<evidence type="ECO:0000256" key="1">
    <source>
        <dbReference type="ARBA" id="ARBA00004651"/>
    </source>
</evidence>
<feature type="transmembrane region" description="Helical" evidence="6">
    <location>
        <begin position="156"/>
        <end position="180"/>
    </location>
</feature>
<sequence>MKRSGQLVIGLVIAALAVAYTIRNISVDDLLNSFTQIEFQYLAMTTLLMVATYWARVYRWQALVSPIKPVRIRELLSPLMVGFMAAVLPARAGEFVRAYLLGKSQNISFASSFATIVIERLFDMLMLLLMLTWVLMFQGEVFESGASWSGITIEDLAFQFGLLSLVLVSTLVGFIFLLTWKRDLAMDLVGLFLKPFPENWQEKLSGLIRSFGDGLEVVRNPRALIIISLSTVLVWTLIVLAYYPLYFAYDLNNTSIISPILLTLMICILITVLPTPAFLGSFNAGVLIALHEIMNEAELAAVSFGFVAWGLNMLVVTIGGVYFIVHDHISLKKIAEMDPEV</sequence>
<proteinExistence type="predicted"/>
<evidence type="ECO:0000256" key="6">
    <source>
        <dbReference type="SAM" id="Phobius"/>
    </source>
</evidence>
<comment type="subcellular location">
    <subcellularLocation>
        <location evidence="1">Cell membrane</location>
        <topology evidence="1">Multi-pass membrane protein</topology>
    </subcellularLocation>
</comment>
<feature type="transmembrane region" description="Helical" evidence="6">
    <location>
        <begin position="257"/>
        <end position="279"/>
    </location>
</feature>
<evidence type="ECO:0000313" key="7">
    <source>
        <dbReference type="EMBL" id="QPJ61237.1"/>
    </source>
</evidence>
<name>A0A7T0BVJ2_9BACT</name>
<protein>
    <submittedName>
        <fullName evidence="7">Flippase-like domain-containing protein</fullName>
    </submittedName>
</protein>
<dbReference type="Pfam" id="PF03706">
    <property type="entry name" value="LPG_synthase_TM"/>
    <property type="match status" value="1"/>
</dbReference>
<reference evidence="7 8" key="1">
    <citation type="submission" date="2020-02" db="EMBL/GenBank/DDBJ databases">
        <title>Genomic and physiological characterization of two novel Nitrospinaceae genera.</title>
        <authorList>
            <person name="Mueller A.J."/>
            <person name="Jung M.-Y."/>
            <person name="Strachan C.R."/>
            <person name="Herbold C.W."/>
            <person name="Kirkegaard R.H."/>
            <person name="Daims H."/>
        </authorList>
    </citation>
    <scope>NUCLEOTIDE SEQUENCE [LARGE SCALE GENOMIC DNA]</scope>
    <source>
        <strain evidence="7">EB</strain>
    </source>
</reference>
<dbReference type="PANTHER" id="PTHR39087:SF2">
    <property type="entry name" value="UPF0104 MEMBRANE PROTEIN MJ1595"/>
    <property type="match status" value="1"/>
</dbReference>
<feature type="transmembrane region" description="Helical" evidence="6">
    <location>
        <begin position="299"/>
        <end position="325"/>
    </location>
</feature>
<evidence type="ECO:0000313" key="8">
    <source>
        <dbReference type="Proteomes" id="UP000594688"/>
    </source>
</evidence>
<keyword evidence="4 6" id="KW-1133">Transmembrane helix</keyword>
<evidence type="ECO:0000256" key="4">
    <source>
        <dbReference type="ARBA" id="ARBA00022989"/>
    </source>
</evidence>